<evidence type="ECO:0000256" key="8">
    <source>
        <dbReference type="ARBA" id="ARBA00022786"/>
    </source>
</evidence>
<evidence type="ECO:0000313" key="13">
    <source>
        <dbReference type="EMBL" id="KAL3271634.1"/>
    </source>
</evidence>
<evidence type="ECO:0000256" key="3">
    <source>
        <dbReference type="ARBA" id="ARBA00009119"/>
    </source>
</evidence>
<dbReference type="GO" id="GO:0008270">
    <property type="term" value="F:zinc ion binding"/>
    <property type="evidence" value="ECO:0007669"/>
    <property type="project" value="UniProtKB-KW"/>
</dbReference>
<dbReference type="InterPro" id="IPR013010">
    <property type="entry name" value="Znf_SIAH"/>
</dbReference>
<evidence type="ECO:0000256" key="1">
    <source>
        <dbReference type="ARBA" id="ARBA00000900"/>
    </source>
</evidence>
<dbReference type="SUPFAM" id="SSF49599">
    <property type="entry name" value="TRAF domain-like"/>
    <property type="match status" value="1"/>
</dbReference>
<dbReference type="InterPro" id="IPR001841">
    <property type="entry name" value="Znf_RING"/>
</dbReference>
<evidence type="ECO:0000313" key="14">
    <source>
        <dbReference type="Proteomes" id="UP001516400"/>
    </source>
</evidence>
<comment type="catalytic activity">
    <reaction evidence="1">
        <text>S-ubiquitinyl-[E2 ubiquitin-conjugating enzyme]-L-cysteine + [acceptor protein]-L-lysine = [E2 ubiquitin-conjugating enzyme]-L-cysteine + N(6)-ubiquitinyl-[acceptor protein]-L-lysine.</text>
        <dbReference type="EC" id="2.3.2.27"/>
    </reaction>
</comment>
<dbReference type="PANTHER" id="PTHR45877">
    <property type="entry name" value="E3 UBIQUITIN-PROTEIN LIGASE SIAH2"/>
    <property type="match status" value="1"/>
</dbReference>
<dbReference type="InterPro" id="IPR004162">
    <property type="entry name" value="SINA-like_animal"/>
</dbReference>
<dbReference type="PANTHER" id="PTHR45877:SF2">
    <property type="entry name" value="E3 UBIQUITIN-PROTEIN LIGASE SINA-RELATED"/>
    <property type="match status" value="1"/>
</dbReference>
<dbReference type="SUPFAM" id="SSF57850">
    <property type="entry name" value="RING/U-box"/>
    <property type="match status" value="1"/>
</dbReference>
<keyword evidence="14" id="KW-1185">Reference proteome</keyword>
<comment type="pathway">
    <text evidence="2">Protein modification; protein ubiquitination.</text>
</comment>
<keyword evidence="9" id="KW-0862">Zinc</keyword>
<evidence type="ECO:0000256" key="2">
    <source>
        <dbReference type="ARBA" id="ARBA00004906"/>
    </source>
</evidence>
<dbReference type="GO" id="GO:0061630">
    <property type="term" value="F:ubiquitin protein ligase activity"/>
    <property type="evidence" value="ECO:0007669"/>
    <property type="project" value="UniProtKB-EC"/>
</dbReference>
<evidence type="ECO:0000256" key="7">
    <source>
        <dbReference type="ARBA" id="ARBA00022771"/>
    </source>
</evidence>
<gene>
    <name evidence="13" type="ORF">HHI36_022108</name>
</gene>
<keyword evidence="8" id="KW-0833">Ubl conjugation pathway</keyword>
<accession>A0ABD2MYZ9</accession>
<evidence type="ECO:0000259" key="12">
    <source>
        <dbReference type="PROSITE" id="PS51081"/>
    </source>
</evidence>
<feature type="domain" description="SIAH-type" evidence="12">
    <location>
        <begin position="66"/>
        <end position="127"/>
    </location>
</feature>
<dbReference type="PROSITE" id="PS50089">
    <property type="entry name" value="ZF_RING_2"/>
    <property type="match status" value="1"/>
</dbReference>
<keyword evidence="5" id="KW-0808">Transferase</keyword>
<sequence length="267" mass="31173">MADILECALHHYECPICKEYASPPIRQCEIGHVICNDCFDEILLCPTCRGRKSYYRSRFLEKLHSRVIFPCKYREEGCSRFDRGREILQHQITCVFETKNCPLNVAVTCHWTGAEQNIIPHCLSLHPQMTRKGFSNTFTMENMKDIKDLTEIYTIIQAHGRGFKLCRCLYEDGHMSWRVLFVSEYEERYRYDFRIEFKGDEKVSLKLLGTFERNDECDIFKGEGHQILDSATIKKLYENNGGSLEYTVTIIDTSLENVLNDISNFGI</sequence>
<keyword evidence="7 10" id="KW-0863">Zinc-finger</keyword>
<keyword evidence="6" id="KW-0479">Metal-binding</keyword>
<proteinExistence type="inferred from homology"/>
<reference evidence="13 14" key="1">
    <citation type="journal article" date="2021" name="BMC Biol.">
        <title>Horizontally acquired antibacterial genes associated with adaptive radiation of ladybird beetles.</title>
        <authorList>
            <person name="Li H.S."/>
            <person name="Tang X.F."/>
            <person name="Huang Y.H."/>
            <person name="Xu Z.Y."/>
            <person name="Chen M.L."/>
            <person name="Du X.Y."/>
            <person name="Qiu B.Y."/>
            <person name="Chen P.T."/>
            <person name="Zhang W."/>
            <person name="Slipinski A."/>
            <person name="Escalona H.E."/>
            <person name="Waterhouse R.M."/>
            <person name="Zwick A."/>
            <person name="Pang H."/>
        </authorList>
    </citation>
    <scope>NUCLEOTIDE SEQUENCE [LARGE SCALE GENOMIC DNA]</scope>
    <source>
        <strain evidence="13">SYSU2018</strain>
    </source>
</reference>
<evidence type="ECO:0000256" key="9">
    <source>
        <dbReference type="ARBA" id="ARBA00022833"/>
    </source>
</evidence>
<dbReference type="Pfam" id="PF21362">
    <property type="entry name" value="Sina_RING"/>
    <property type="match status" value="1"/>
</dbReference>
<dbReference type="Gene3D" id="3.30.40.10">
    <property type="entry name" value="Zinc/RING finger domain, C3HC4 (zinc finger)"/>
    <property type="match status" value="1"/>
</dbReference>
<protein>
    <recommendedName>
        <fullName evidence="4">RING-type E3 ubiquitin transferase</fullName>
        <ecNumber evidence="4">2.3.2.27</ecNumber>
    </recommendedName>
</protein>
<dbReference type="Pfam" id="PF21361">
    <property type="entry name" value="Sina_ZnF"/>
    <property type="match status" value="1"/>
</dbReference>
<evidence type="ECO:0000256" key="6">
    <source>
        <dbReference type="ARBA" id="ARBA00022723"/>
    </source>
</evidence>
<name>A0ABD2MYZ9_9CUCU</name>
<dbReference type="EC" id="2.3.2.27" evidence="4"/>
<dbReference type="EMBL" id="JABFTP020000042">
    <property type="protein sequence ID" value="KAL3271634.1"/>
    <property type="molecule type" value="Genomic_DNA"/>
</dbReference>
<evidence type="ECO:0000256" key="5">
    <source>
        <dbReference type="ARBA" id="ARBA00022679"/>
    </source>
</evidence>
<evidence type="ECO:0000256" key="10">
    <source>
        <dbReference type="PROSITE-ProRule" id="PRU00455"/>
    </source>
</evidence>
<dbReference type="Proteomes" id="UP001516400">
    <property type="component" value="Unassembled WGS sequence"/>
</dbReference>
<comment type="similarity">
    <text evidence="3">Belongs to the SINA (Seven in absentia) family.</text>
</comment>
<feature type="domain" description="RING-type" evidence="11">
    <location>
        <begin position="14"/>
        <end position="49"/>
    </location>
</feature>
<dbReference type="InterPro" id="IPR013083">
    <property type="entry name" value="Znf_RING/FYVE/PHD"/>
</dbReference>
<evidence type="ECO:0000256" key="4">
    <source>
        <dbReference type="ARBA" id="ARBA00012483"/>
    </source>
</evidence>
<comment type="caution">
    <text evidence="13">The sequence shown here is derived from an EMBL/GenBank/DDBJ whole genome shotgun (WGS) entry which is preliminary data.</text>
</comment>
<dbReference type="InterPro" id="IPR049548">
    <property type="entry name" value="Sina-like_RING"/>
</dbReference>
<dbReference type="AlphaFoldDB" id="A0ABD2MYZ9"/>
<evidence type="ECO:0000259" key="11">
    <source>
        <dbReference type="PROSITE" id="PS50089"/>
    </source>
</evidence>
<dbReference type="PROSITE" id="PS51081">
    <property type="entry name" value="ZF_SIAH"/>
    <property type="match status" value="1"/>
</dbReference>
<organism evidence="13 14">
    <name type="scientific">Cryptolaemus montrouzieri</name>
    <dbReference type="NCBI Taxonomy" id="559131"/>
    <lineage>
        <taxon>Eukaryota</taxon>
        <taxon>Metazoa</taxon>
        <taxon>Ecdysozoa</taxon>
        <taxon>Arthropoda</taxon>
        <taxon>Hexapoda</taxon>
        <taxon>Insecta</taxon>
        <taxon>Pterygota</taxon>
        <taxon>Neoptera</taxon>
        <taxon>Endopterygota</taxon>
        <taxon>Coleoptera</taxon>
        <taxon>Polyphaga</taxon>
        <taxon>Cucujiformia</taxon>
        <taxon>Coccinelloidea</taxon>
        <taxon>Coccinellidae</taxon>
        <taxon>Scymninae</taxon>
        <taxon>Scymnini</taxon>
        <taxon>Cryptolaemus</taxon>
    </lineage>
</organism>